<dbReference type="RefSeq" id="WP_099090213.1">
    <property type="nucleotide sequence ID" value="NZ_CP093217.1"/>
</dbReference>
<keyword evidence="1" id="KW-0812">Transmembrane</keyword>
<reference evidence="2" key="1">
    <citation type="journal article" date="2017" name="Appl. Environ. Microbiol.">
        <title>Staphylococcus edaphicus sp. nov., isolated in Antarctica, harbours mecC gene and genomic islands with suspected role in adaptation to extreme environment.</title>
        <authorList>
            <person name="Pantucek R."/>
            <person name="Sedlacek I."/>
            <person name="Indrakova A."/>
            <person name="Vrbovska V."/>
            <person name="Maslanova I."/>
            <person name="Kovarovic V."/>
            <person name="Svec P."/>
            <person name="Kralova S."/>
            <person name="Kristofova L."/>
            <person name="Keklakova J."/>
            <person name="Petras P."/>
            <person name="Doskar J."/>
        </authorList>
    </citation>
    <scope>NUCLEOTIDE SEQUENCE</scope>
    <source>
        <strain evidence="2">CCM 8730</strain>
    </source>
</reference>
<accession>A0A2C6WNQ9</accession>
<gene>
    <name evidence="2" type="ORF">BTJ66_06780</name>
    <name evidence="3" type="ORF">MNY58_06870</name>
</gene>
<evidence type="ECO:0000313" key="3">
    <source>
        <dbReference type="EMBL" id="UQW80337.1"/>
    </source>
</evidence>
<name>A0A2C6WNQ9_9STAP</name>
<reference evidence="3" key="4">
    <citation type="submission" date="2022-03" db="EMBL/GenBank/DDBJ databases">
        <title>Complete Genome Sequence of Staphylococcus edaphicus strain CCM 8731.</title>
        <authorList>
            <person name="Rimmer C.O."/>
            <person name="Thomas J.C."/>
        </authorList>
    </citation>
    <scope>NUCLEOTIDE SEQUENCE</scope>
    <source>
        <strain evidence="3">CCM 8731</strain>
    </source>
</reference>
<keyword evidence="1" id="KW-1133">Transmembrane helix</keyword>
<dbReference type="Proteomes" id="UP001056588">
    <property type="component" value="Chromosome"/>
</dbReference>
<keyword evidence="1" id="KW-0472">Membrane</keyword>
<evidence type="ECO:0000256" key="1">
    <source>
        <dbReference type="SAM" id="Phobius"/>
    </source>
</evidence>
<dbReference type="OrthoDB" id="2414285at2"/>
<feature type="transmembrane region" description="Helical" evidence="1">
    <location>
        <begin position="5"/>
        <end position="26"/>
    </location>
</feature>
<feature type="transmembrane region" description="Helical" evidence="1">
    <location>
        <begin position="32"/>
        <end position="50"/>
    </location>
</feature>
<dbReference type="EMBL" id="MRZN01000008">
    <property type="protein sequence ID" value="PHK49773.1"/>
    <property type="molecule type" value="Genomic_DNA"/>
</dbReference>
<reference evidence="4" key="2">
    <citation type="submission" date="2017-10" db="EMBL/GenBank/DDBJ databases">
        <title>Staphylococcus edaphicus sp. nov., isolated in Antarctica, harbouring mecC gene and genomic islands essential in adaptation to extreme environment.</title>
        <authorList>
            <person name="Pantucek R."/>
            <person name="Sedlacek I."/>
            <person name="Indrakova A."/>
            <person name="Vrbovska V."/>
            <person name="Maslanova I."/>
            <person name="Kovarovic V."/>
            <person name="Svec P."/>
            <person name="Kralova S."/>
            <person name="Kristofova L."/>
            <person name="Keklakova J."/>
            <person name="Petras P."/>
            <person name="Doskar J."/>
        </authorList>
    </citation>
    <scope>NUCLEOTIDE SEQUENCE [LARGE SCALE GENOMIC DNA]</scope>
    <source>
        <strain evidence="4">CCM 5085</strain>
    </source>
</reference>
<keyword evidence="5" id="KW-1185">Reference proteome</keyword>
<sequence length="73" mass="8721">MKQAIFYIVIAVAVVGLVLNLDAFIFSFVRMAISLAIFAGIIYVIYYFFFLTEDQRKYKRAQRKYNRQKRKNK</sequence>
<dbReference type="Proteomes" id="UP000223828">
    <property type="component" value="Unassembled WGS sequence"/>
</dbReference>
<organism evidence="2 4">
    <name type="scientific">Staphylococcus edaphicus</name>
    <dbReference type="NCBI Taxonomy" id="1955013"/>
    <lineage>
        <taxon>Bacteria</taxon>
        <taxon>Bacillati</taxon>
        <taxon>Bacillota</taxon>
        <taxon>Bacilli</taxon>
        <taxon>Bacillales</taxon>
        <taxon>Staphylococcaceae</taxon>
        <taxon>Staphylococcus</taxon>
    </lineage>
</organism>
<evidence type="ECO:0000313" key="2">
    <source>
        <dbReference type="EMBL" id="PHK49773.1"/>
    </source>
</evidence>
<protein>
    <submittedName>
        <fullName evidence="2">Uncharacterized protein</fullName>
    </submittedName>
</protein>
<reference evidence="2" key="3">
    <citation type="submission" date="2017-10" db="EMBL/GenBank/DDBJ databases">
        <authorList>
            <person name="Vrbovska V."/>
            <person name="Kovarovic V."/>
            <person name="Indrakova A."/>
        </authorList>
    </citation>
    <scope>NUCLEOTIDE SEQUENCE</scope>
    <source>
        <strain evidence="2">CCM 8730</strain>
    </source>
</reference>
<evidence type="ECO:0000313" key="5">
    <source>
        <dbReference type="Proteomes" id="UP001056588"/>
    </source>
</evidence>
<proteinExistence type="predicted"/>
<dbReference type="EMBL" id="CP093217">
    <property type="protein sequence ID" value="UQW80337.1"/>
    <property type="molecule type" value="Genomic_DNA"/>
</dbReference>
<evidence type="ECO:0000313" key="4">
    <source>
        <dbReference type="Proteomes" id="UP000223828"/>
    </source>
</evidence>
<dbReference type="InterPro" id="IPR048110">
    <property type="entry name" value="SA1362/YqhP-like"/>
</dbReference>
<dbReference type="AlphaFoldDB" id="A0A2C6WNQ9"/>
<dbReference type="NCBIfam" id="NF041554">
    <property type="entry name" value="SA1362_fam"/>
    <property type="match status" value="1"/>
</dbReference>